<organism evidence="2 3">
    <name type="scientific">Melghirimyces profundicolus</name>
    <dbReference type="NCBI Taxonomy" id="1242148"/>
    <lineage>
        <taxon>Bacteria</taxon>
        <taxon>Bacillati</taxon>
        <taxon>Bacillota</taxon>
        <taxon>Bacilli</taxon>
        <taxon>Bacillales</taxon>
        <taxon>Thermoactinomycetaceae</taxon>
        <taxon>Melghirimyces</taxon>
    </lineage>
</organism>
<sequence>MRKLDIQIDIAREKEDMDKEKFHQDLRHVLEQYFELNSIHIRKEVHTVEVERLPLKPQAEEEPEEWRDVIEIEREPLVTEFDSAGEKKTAPATPSHRPRKKTSYY</sequence>
<keyword evidence="3" id="KW-1185">Reference proteome</keyword>
<reference evidence="2 3" key="1">
    <citation type="submission" date="2018-04" db="EMBL/GenBank/DDBJ databases">
        <title>Genomic Encyclopedia of Archaeal and Bacterial Type Strains, Phase II (KMG-II): from individual species to whole genera.</title>
        <authorList>
            <person name="Goeker M."/>
        </authorList>
    </citation>
    <scope>NUCLEOTIDE SEQUENCE [LARGE SCALE GENOMIC DNA]</scope>
    <source>
        <strain evidence="2 3">DSM 45787</strain>
    </source>
</reference>
<dbReference type="EMBL" id="QBKR01000023">
    <property type="protein sequence ID" value="PTX55009.1"/>
    <property type="molecule type" value="Genomic_DNA"/>
</dbReference>
<dbReference type="Proteomes" id="UP000244240">
    <property type="component" value="Unassembled WGS sequence"/>
</dbReference>
<gene>
    <name evidence="2" type="ORF">C8P63_12331</name>
</gene>
<name>A0A2T6BG25_9BACL</name>
<dbReference type="OrthoDB" id="2989830at2"/>
<evidence type="ECO:0000313" key="2">
    <source>
        <dbReference type="EMBL" id="PTX55009.1"/>
    </source>
</evidence>
<protein>
    <submittedName>
        <fullName evidence="2">Uncharacterized protein</fullName>
    </submittedName>
</protein>
<evidence type="ECO:0000256" key="1">
    <source>
        <dbReference type="SAM" id="MobiDB-lite"/>
    </source>
</evidence>
<evidence type="ECO:0000313" key="3">
    <source>
        <dbReference type="Proteomes" id="UP000244240"/>
    </source>
</evidence>
<dbReference type="AlphaFoldDB" id="A0A2T6BG25"/>
<feature type="compositionally biased region" description="Basic residues" evidence="1">
    <location>
        <begin position="96"/>
        <end position="105"/>
    </location>
</feature>
<dbReference type="RefSeq" id="WP_108025410.1">
    <property type="nucleotide sequence ID" value="NZ_QBKR01000023.1"/>
</dbReference>
<feature type="region of interest" description="Disordered" evidence="1">
    <location>
        <begin position="78"/>
        <end position="105"/>
    </location>
</feature>
<comment type="caution">
    <text evidence="2">The sequence shown here is derived from an EMBL/GenBank/DDBJ whole genome shotgun (WGS) entry which is preliminary data.</text>
</comment>
<accession>A0A2T6BG25</accession>
<proteinExistence type="predicted"/>